<dbReference type="RefSeq" id="WP_165449643.1">
    <property type="nucleotide sequence ID" value="NZ_SHKY01000001.1"/>
</dbReference>
<sequence>MTCFRKAFAVLCAATLLGLFAPGAALAATPPLRDVVLTHTAISPSAAAPGAVVHVSWCFDTAYADQVRSIELWLGHSTGMGHAPYLYLQASIDPKANQLDFIVPAVPPSQPGNIWFVDLVWRDGAALNELALVPITIQ</sequence>
<proteinExistence type="predicted"/>
<evidence type="ECO:0000256" key="1">
    <source>
        <dbReference type="SAM" id="SignalP"/>
    </source>
</evidence>
<gene>
    <name evidence="2" type="ORF">EV385_5793</name>
</gene>
<comment type="caution">
    <text evidence="2">The sequence shown here is derived from an EMBL/GenBank/DDBJ whole genome shotgun (WGS) entry which is preliminary data.</text>
</comment>
<accession>A0A4Q7ZTJ3</accession>
<feature type="chain" id="PRO_5020502238" description="Ig-like domain-containing protein" evidence="1">
    <location>
        <begin position="28"/>
        <end position="138"/>
    </location>
</feature>
<dbReference type="EMBL" id="SHKY01000001">
    <property type="protein sequence ID" value="RZU53859.1"/>
    <property type="molecule type" value="Genomic_DNA"/>
</dbReference>
<reference evidence="2 3" key="1">
    <citation type="submission" date="2019-02" db="EMBL/GenBank/DDBJ databases">
        <title>Sequencing the genomes of 1000 actinobacteria strains.</title>
        <authorList>
            <person name="Klenk H.-P."/>
        </authorList>
    </citation>
    <scope>NUCLEOTIDE SEQUENCE [LARGE SCALE GENOMIC DNA]</scope>
    <source>
        <strain evidence="2 3">DSM 45162</strain>
    </source>
</reference>
<keyword evidence="3" id="KW-1185">Reference proteome</keyword>
<organism evidence="2 3">
    <name type="scientific">Krasilnikovia cinnamomea</name>
    <dbReference type="NCBI Taxonomy" id="349313"/>
    <lineage>
        <taxon>Bacteria</taxon>
        <taxon>Bacillati</taxon>
        <taxon>Actinomycetota</taxon>
        <taxon>Actinomycetes</taxon>
        <taxon>Micromonosporales</taxon>
        <taxon>Micromonosporaceae</taxon>
        <taxon>Krasilnikovia</taxon>
    </lineage>
</organism>
<name>A0A4Q7ZTJ3_9ACTN</name>
<dbReference type="Proteomes" id="UP000292564">
    <property type="component" value="Unassembled WGS sequence"/>
</dbReference>
<keyword evidence="1" id="KW-0732">Signal</keyword>
<evidence type="ECO:0008006" key="4">
    <source>
        <dbReference type="Google" id="ProtNLM"/>
    </source>
</evidence>
<feature type="signal peptide" evidence="1">
    <location>
        <begin position="1"/>
        <end position="27"/>
    </location>
</feature>
<evidence type="ECO:0000313" key="3">
    <source>
        <dbReference type="Proteomes" id="UP000292564"/>
    </source>
</evidence>
<evidence type="ECO:0000313" key="2">
    <source>
        <dbReference type="EMBL" id="RZU53859.1"/>
    </source>
</evidence>
<protein>
    <recommendedName>
        <fullName evidence="4">Ig-like domain-containing protein</fullName>
    </recommendedName>
</protein>
<dbReference type="AlphaFoldDB" id="A0A4Q7ZTJ3"/>